<keyword evidence="3" id="KW-1185">Reference proteome</keyword>
<dbReference type="GeneID" id="59343283"/>
<evidence type="ECO:0000313" key="3">
    <source>
        <dbReference type="Proteomes" id="UP000636479"/>
    </source>
</evidence>
<dbReference type="EMBL" id="JACAZF010000003">
    <property type="protein sequence ID" value="KAF7310202.1"/>
    <property type="molecule type" value="Genomic_DNA"/>
</dbReference>
<evidence type="ECO:0008006" key="4">
    <source>
        <dbReference type="Google" id="ProtNLM"/>
    </source>
</evidence>
<sequence>MPSSLKVFLMLFVLGLFAFLLVKWRSDTAGLRQYSPSPHRLWETSSPTSPDIDHVSSINYPTRKAQASDPGGPAQAQCHLNKARSKARINNARAGPRADEHRIEKAASAMLASKRSMPSSFELLPSEIIERIAEHTKDDLEHGSTLALTKTCRRLHDITVRTLYHSIYIDTCDASECGILYTLIDNPHYASLVRTIEFGPWTTWGPVANDPRIYLPGLVCDALESMPLLQSIIRPHGCAEPILAMPSLVFTHLRSITLRSLTPDTVTFVAKHAPQLRALTVNSGPALPLLVDAPALHILEGNCLVVAVVCPAAPLLTHLQIKHQEEDDPSVSSMLATVGIHMPTLRLMKIVSWCISGDASLMDSIARFSPNLVSLALSLEADWVGRGGPEGRDCKPEILISTIEKALPHLPHLFHFEISQQLGLYAFRLGGEVLSECNYLVQLDVEEAWVRRWGAASSTISVCTLPAARWWRLSRDLWVPVTITVPVGRVDFMDRVGLSHLSAWTRRRTAADSSDIASASMHRRKEIREGTSIFARRLAELVALNEEIAQDFDVRLVV</sequence>
<name>A0A8H6W9Z1_9AGAR</name>
<evidence type="ECO:0000313" key="2">
    <source>
        <dbReference type="EMBL" id="KAF7310202.1"/>
    </source>
</evidence>
<keyword evidence="1" id="KW-0732">Signal</keyword>
<feature type="signal peptide" evidence="1">
    <location>
        <begin position="1"/>
        <end position="24"/>
    </location>
</feature>
<gene>
    <name evidence="2" type="ORF">MIND_00393800</name>
</gene>
<protein>
    <recommendedName>
        <fullName evidence="4">F-box domain-containing protein</fullName>
    </recommendedName>
</protein>
<reference evidence="2" key="1">
    <citation type="submission" date="2020-05" db="EMBL/GenBank/DDBJ databases">
        <title>Mycena genomes resolve the evolution of fungal bioluminescence.</title>
        <authorList>
            <person name="Tsai I.J."/>
        </authorList>
    </citation>
    <scope>NUCLEOTIDE SEQUENCE</scope>
    <source>
        <strain evidence="2">171206Taipei</strain>
    </source>
</reference>
<dbReference type="Proteomes" id="UP000636479">
    <property type="component" value="Unassembled WGS sequence"/>
</dbReference>
<evidence type="ECO:0000256" key="1">
    <source>
        <dbReference type="SAM" id="SignalP"/>
    </source>
</evidence>
<dbReference type="Gene3D" id="3.80.10.10">
    <property type="entry name" value="Ribonuclease Inhibitor"/>
    <property type="match status" value="1"/>
</dbReference>
<comment type="caution">
    <text evidence="2">The sequence shown here is derived from an EMBL/GenBank/DDBJ whole genome shotgun (WGS) entry which is preliminary data.</text>
</comment>
<dbReference type="AlphaFoldDB" id="A0A8H6W9Z1"/>
<accession>A0A8H6W9Z1</accession>
<organism evidence="2 3">
    <name type="scientific">Mycena indigotica</name>
    <dbReference type="NCBI Taxonomy" id="2126181"/>
    <lineage>
        <taxon>Eukaryota</taxon>
        <taxon>Fungi</taxon>
        <taxon>Dikarya</taxon>
        <taxon>Basidiomycota</taxon>
        <taxon>Agaricomycotina</taxon>
        <taxon>Agaricomycetes</taxon>
        <taxon>Agaricomycetidae</taxon>
        <taxon>Agaricales</taxon>
        <taxon>Marasmiineae</taxon>
        <taxon>Mycenaceae</taxon>
        <taxon>Mycena</taxon>
    </lineage>
</organism>
<feature type="chain" id="PRO_5034979556" description="F-box domain-containing protein" evidence="1">
    <location>
        <begin position="25"/>
        <end position="558"/>
    </location>
</feature>
<dbReference type="RefSeq" id="XP_037223652.1">
    <property type="nucleotide sequence ID" value="XM_037360767.1"/>
</dbReference>
<proteinExistence type="predicted"/>
<dbReference type="InterPro" id="IPR032675">
    <property type="entry name" value="LRR_dom_sf"/>
</dbReference>